<proteinExistence type="predicted"/>
<dbReference type="RefSeq" id="WP_124738364.1">
    <property type="nucleotide sequence ID" value="NZ_CP034086.1"/>
</dbReference>
<evidence type="ECO:0000256" key="1">
    <source>
        <dbReference type="SAM" id="SignalP"/>
    </source>
</evidence>
<feature type="chain" id="PRO_5018280180" evidence="1">
    <location>
        <begin position="24"/>
        <end position="97"/>
    </location>
</feature>
<accession>A0A3G8M4L2</accession>
<feature type="signal peptide" evidence="1">
    <location>
        <begin position="1"/>
        <end position="23"/>
    </location>
</feature>
<gene>
    <name evidence="2" type="ORF">EHO51_07495</name>
</gene>
<dbReference type="AlphaFoldDB" id="A0A3G8M4L2"/>
<evidence type="ECO:0000313" key="3">
    <source>
        <dbReference type="Proteomes" id="UP000273982"/>
    </source>
</evidence>
<organism evidence="2 3">
    <name type="scientific">Methylocystis rosea</name>
    <dbReference type="NCBI Taxonomy" id="173366"/>
    <lineage>
        <taxon>Bacteria</taxon>
        <taxon>Pseudomonadati</taxon>
        <taxon>Pseudomonadota</taxon>
        <taxon>Alphaproteobacteria</taxon>
        <taxon>Hyphomicrobiales</taxon>
        <taxon>Methylocystaceae</taxon>
        <taxon>Methylocystis</taxon>
    </lineage>
</organism>
<sequence length="97" mass="10279">MACFKNAGLVFGLMVGFAFTAQAARAQNPISELASGVNRVGAEAGLAVTNVLNNVTGKTTAMPVAPSPAPAMARSAAVVHHHHHHHHNLHHHHHHHF</sequence>
<evidence type="ECO:0000313" key="2">
    <source>
        <dbReference type="EMBL" id="AZG76584.1"/>
    </source>
</evidence>
<keyword evidence="1" id="KW-0732">Signal</keyword>
<dbReference type="EMBL" id="CP034086">
    <property type="protein sequence ID" value="AZG76584.1"/>
    <property type="molecule type" value="Genomic_DNA"/>
</dbReference>
<reference evidence="2 3" key="1">
    <citation type="submission" date="2018-11" db="EMBL/GenBank/DDBJ databases">
        <title>Genome squencing of methanotrophic bacteria isolated from alkaline groundwater in Korea.</title>
        <authorList>
            <person name="Nguyen L.N."/>
        </authorList>
    </citation>
    <scope>NUCLEOTIDE SEQUENCE [LARGE SCALE GENOMIC DNA]</scope>
    <source>
        <strain evidence="2 3">GW6</strain>
    </source>
</reference>
<dbReference type="Proteomes" id="UP000273982">
    <property type="component" value="Chromosome"/>
</dbReference>
<protein>
    <submittedName>
        <fullName evidence="2">Uncharacterized protein</fullName>
    </submittedName>
</protein>
<name>A0A3G8M4L2_9HYPH</name>
<dbReference type="KEGG" id="mros:EHO51_07495"/>